<dbReference type="SUPFAM" id="SSF56112">
    <property type="entry name" value="Protein kinase-like (PK-like)"/>
    <property type="match status" value="1"/>
</dbReference>
<dbReference type="PANTHER" id="PTHR47973">
    <property type="entry name" value="CYSTEINE-RICH RECEPTOR-LIKE PROTEIN KINASE 3"/>
    <property type="match status" value="1"/>
</dbReference>
<evidence type="ECO:0000256" key="1">
    <source>
        <dbReference type="ARBA" id="ARBA00022679"/>
    </source>
</evidence>
<comment type="caution">
    <text evidence="6">The sequence shown here is derived from an EMBL/GenBank/DDBJ whole genome shotgun (WGS) entry which is preliminary data.</text>
</comment>
<dbReference type="GO" id="GO:0004672">
    <property type="term" value="F:protein kinase activity"/>
    <property type="evidence" value="ECO:0007669"/>
    <property type="project" value="InterPro"/>
</dbReference>
<evidence type="ECO:0000259" key="5">
    <source>
        <dbReference type="PROSITE" id="PS50011"/>
    </source>
</evidence>
<evidence type="ECO:0000256" key="3">
    <source>
        <dbReference type="ARBA" id="ARBA00022777"/>
    </source>
</evidence>
<proteinExistence type="predicted"/>
<dbReference type="InterPro" id="IPR052059">
    <property type="entry name" value="CR_Ser/Thr_kinase"/>
</dbReference>
<dbReference type="InterPro" id="IPR001245">
    <property type="entry name" value="Ser-Thr/Tyr_kinase_cat_dom"/>
</dbReference>
<protein>
    <recommendedName>
        <fullName evidence="5">Protein kinase domain-containing protein</fullName>
    </recommendedName>
</protein>
<dbReference type="AlphaFoldDB" id="A0AA88WU01"/>
<dbReference type="GO" id="GO:0005524">
    <property type="term" value="F:ATP binding"/>
    <property type="evidence" value="ECO:0007669"/>
    <property type="project" value="UniProtKB-KW"/>
</dbReference>
<sequence>MRNDPKKFSNACFPSQVSFLSDSGYLAPEYATREILSQKADVYSFGVLLLELVSWKSNAVSRPTQETVFLLDTVLVFRVAYVYNKERRLADLVDKDLSSYYDFMEAMRILNLAMMCTNQTPTLRPTMSEVVSVLQGEKTVEQVFGAPPTDSSSTIMAGAYLTSSAEISSTSTEVSSSAFTTYFMIKENQEKKKLIVDPQFDISS</sequence>
<dbReference type="InterPro" id="IPR000719">
    <property type="entry name" value="Prot_kinase_dom"/>
</dbReference>
<evidence type="ECO:0000313" key="6">
    <source>
        <dbReference type="EMBL" id="KAK3032719.1"/>
    </source>
</evidence>
<organism evidence="6 7">
    <name type="scientific">Escallonia herrerae</name>
    <dbReference type="NCBI Taxonomy" id="1293975"/>
    <lineage>
        <taxon>Eukaryota</taxon>
        <taxon>Viridiplantae</taxon>
        <taxon>Streptophyta</taxon>
        <taxon>Embryophyta</taxon>
        <taxon>Tracheophyta</taxon>
        <taxon>Spermatophyta</taxon>
        <taxon>Magnoliopsida</taxon>
        <taxon>eudicotyledons</taxon>
        <taxon>Gunneridae</taxon>
        <taxon>Pentapetalae</taxon>
        <taxon>asterids</taxon>
        <taxon>campanulids</taxon>
        <taxon>Escalloniales</taxon>
        <taxon>Escalloniaceae</taxon>
        <taxon>Escallonia</taxon>
    </lineage>
</organism>
<keyword evidence="3" id="KW-0418">Kinase</keyword>
<dbReference type="Gene3D" id="1.10.510.10">
    <property type="entry name" value="Transferase(Phosphotransferase) domain 1"/>
    <property type="match status" value="1"/>
</dbReference>
<name>A0AA88WU01_9ASTE</name>
<dbReference type="Pfam" id="PF07714">
    <property type="entry name" value="PK_Tyr_Ser-Thr"/>
    <property type="match status" value="1"/>
</dbReference>
<dbReference type="InterPro" id="IPR011009">
    <property type="entry name" value="Kinase-like_dom_sf"/>
</dbReference>
<dbReference type="PROSITE" id="PS50011">
    <property type="entry name" value="PROTEIN_KINASE_DOM"/>
    <property type="match status" value="1"/>
</dbReference>
<evidence type="ECO:0000256" key="2">
    <source>
        <dbReference type="ARBA" id="ARBA00022741"/>
    </source>
</evidence>
<evidence type="ECO:0000313" key="7">
    <source>
        <dbReference type="Proteomes" id="UP001188597"/>
    </source>
</evidence>
<reference evidence="6" key="1">
    <citation type="submission" date="2022-12" db="EMBL/GenBank/DDBJ databases">
        <title>Draft genome assemblies for two species of Escallonia (Escalloniales).</title>
        <authorList>
            <person name="Chanderbali A."/>
            <person name="Dervinis C."/>
            <person name="Anghel I."/>
            <person name="Soltis D."/>
            <person name="Soltis P."/>
            <person name="Zapata F."/>
        </authorList>
    </citation>
    <scope>NUCLEOTIDE SEQUENCE</scope>
    <source>
        <strain evidence="6">UCBG64.0493</strain>
        <tissue evidence="6">Leaf</tissue>
    </source>
</reference>
<gene>
    <name evidence="6" type="ORF">RJ639_035163</name>
</gene>
<evidence type="ECO:0000256" key="4">
    <source>
        <dbReference type="ARBA" id="ARBA00022840"/>
    </source>
</evidence>
<dbReference type="EMBL" id="JAVXUP010000259">
    <property type="protein sequence ID" value="KAK3032719.1"/>
    <property type="molecule type" value="Genomic_DNA"/>
</dbReference>
<keyword evidence="1" id="KW-0808">Transferase</keyword>
<keyword evidence="4" id="KW-0067">ATP-binding</keyword>
<keyword evidence="2" id="KW-0547">Nucleotide-binding</keyword>
<accession>A0AA88WU01</accession>
<dbReference type="Proteomes" id="UP001188597">
    <property type="component" value="Unassembled WGS sequence"/>
</dbReference>
<feature type="domain" description="Protein kinase" evidence="5">
    <location>
        <begin position="1"/>
        <end position="144"/>
    </location>
</feature>
<keyword evidence="7" id="KW-1185">Reference proteome</keyword>